<dbReference type="InterPro" id="IPR047650">
    <property type="entry name" value="Transpos_IS110"/>
</dbReference>
<dbReference type="InterPro" id="IPR003346">
    <property type="entry name" value="Transposase_20"/>
</dbReference>
<dbReference type="GO" id="GO:0004803">
    <property type="term" value="F:transposase activity"/>
    <property type="evidence" value="ECO:0007669"/>
    <property type="project" value="InterPro"/>
</dbReference>
<organism evidence="4 5">
    <name type="scientific">Spirosoma terrae</name>
    <dbReference type="NCBI Taxonomy" id="1968276"/>
    <lineage>
        <taxon>Bacteria</taxon>
        <taxon>Pseudomonadati</taxon>
        <taxon>Bacteroidota</taxon>
        <taxon>Cytophagia</taxon>
        <taxon>Cytophagales</taxon>
        <taxon>Cytophagaceae</taxon>
        <taxon>Spirosoma</taxon>
    </lineage>
</organism>
<dbReference type="Pfam" id="PF02371">
    <property type="entry name" value="Transposase_20"/>
    <property type="match status" value="1"/>
</dbReference>
<feature type="coiled-coil region" evidence="1">
    <location>
        <begin position="127"/>
        <end position="154"/>
    </location>
</feature>
<dbReference type="PANTHER" id="PTHR33055">
    <property type="entry name" value="TRANSPOSASE FOR INSERTION SEQUENCE ELEMENT IS1111A"/>
    <property type="match status" value="1"/>
</dbReference>
<gene>
    <name evidence="4" type="ORF">GK108_04205</name>
</gene>
<dbReference type="GO" id="GO:0006313">
    <property type="term" value="P:DNA transposition"/>
    <property type="evidence" value="ECO:0007669"/>
    <property type="project" value="InterPro"/>
</dbReference>
<dbReference type="PANTHER" id="PTHR33055:SF3">
    <property type="entry name" value="PUTATIVE TRANSPOSASE FOR IS117-RELATED"/>
    <property type="match status" value="1"/>
</dbReference>
<evidence type="ECO:0000259" key="3">
    <source>
        <dbReference type="Pfam" id="PF02371"/>
    </source>
</evidence>
<feature type="domain" description="Transposase IS110-like N-terminal" evidence="2">
    <location>
        <begin position="6"/>
        <end position="150"/>
    </location>
</feature>
<evidence type="ECO:0000313" key="4">
    <source>
        <dbReference type="EMBL" id="NDU94065.1"/>
    </source>
</evidence>
<comment type="caution">
    <text evidence="4">The sequence shown here is derived from an EMBL/GenBank/DDBJ whole genome shotgun (WGS) entry which is preliminary data.</text>
</comment>
<feature type="domain" description="Transposase IS116/IS110/IS902 C-terminal" evidence="3">
    <location>
        <begin position="196"/>
        <end position="287"/>
    </location>
</feature>
<dbReference type="RefSeq" id="WP_163943215.1">
    <property type="nucleotide sequence ID" value="NZ_JAAFZH010000001.1"/>
</dbReference>
<name>A0A6L9L0N0_9BACT</name>
<evidence type="ECO:0000259" key="2">
    <source>
        <dbReference type="Pfam" id="PF01548"/>
    </source>
</evidence>
<proteinExistence type="predicted"/>
<dbReference type="Proteomes" id="UP000474175">
    <property type="component" value="Unassembled WGS sequence"/>
</dbReference>
<dbReference type="EMBL" id="JAAFZH010000001">
    <property type="protein sequence ID" value="NDU94065.1"/>
    <property type="molecule type" value="Genomic_DNA"/>
</dbReference>
<protein>
    <submittedName>
        <fullName evidence="4">IS110 family transposase</fullName>
    </submittedName>
</protein>
<evidence type="ECO:0000313" key="5">
    <source>
        <dbReference type="Proteomes" id="UP000474175"/>
    </source>
</evidence>
<evidence type="ECO:0000256" key="1">
    <source>
        <dbReference type="SAM" id="Coils"/>
    </source>
</evidence>
<reference evidence="4 5" key="1">
    <citation type="submission" date="2020-02" db="EMBL/GenBank/DDBJ databases">
        <title>Draft genome sequence of two Spirosoma agri KCTC 52727 and Spirosoma terrae KCTC 52035.</title>
        <authorList>
            <person name="Rojas J."/>
            <person name="Ambika Manirajan B."/>
            <person name="Suarez C."/>
            <person name="Ratering S."/>
            <person name="Schnell S."/>
        </authorList>
    </citation>
    <scope>NUCLEOTIDE SEQUENCE [LARGE SCALE GENOMIC DNA]</scope>
    <source>
        <strain evidence="4 5">KCTC 52035</strain>
    </source>
</reference>
<keyword evidence="1" id="KW-0175">Coiled coil</keyword>
<dbReference type="InterPro" id="IPR002525">
    <property type="entry name" value="Transp_IS110-like_N"/>
</dbReference>
<dbReference type="GO" id="GO:0003677">
    <property type="term" value="F:DNA binding"/>
    <property type="evidence" value="ECO:0007669"/>
    <property type="project" value="InterPro"/>
</dbReference>
<accession>A0A6L9L0N0</accession>
<sequence length="338" mass="37712">MITNYIGIDIAAYSFVSAQAKLTTGYRLQTWAYKTPAQISQFVASLQPQTDHCVLEATGKYHLRLVNALIQAGIRVSVVNPLSVKRFGQMLTSITKTDARDAVLLARYGQQQQPPAYQLPSEQHQQLSQQRMVLNQLEQQMQALRNQQHALNLEPNPDSFSQQMLTDQLDHLADGIARLKERMSQLVGEQHPQNHRLLSSIPGFGSVTIGAFLEVLSGFADWQQVDSRKAFVKYIGLAPTIHESGSSVRKASHINQSGVPWLRQKLWLPVCTVAIRLKGDSVFKELYTRLRQGGKSFKAAIIAVMHKLVRVALAVLRSGKEFDALLNLPPKENLALAL</sequence>
<dbReference type="AlphaFoldDB" id="A0A6L9L0N0"/>
<dbReference type="NCBIfam" id="NF033542">
    <property type="entry name" value="transpos_IS110"/>
    <property type="match status" value="1"/>
</dbReference>
<dbReference type="Pfam" id="PF01548">
    <property type="entry name" value="DEDD_Tnp_IS110"/>
    <property type="match status" value="1"/>
</dbReference>
<keyword evidence="5" id="KW-1185">Reference proteome</keyword>